<dbReference type="CDD" id="cd03257">
    <property type="entry name" value="ABC_NikE_OppD_transporters"/>
    <property type="match status" value="1"/>
</dbReference>
<dbReference type="InterPro" id="IPR003439">
    <property type="entry name" value="ABC_transporter-like_ATP-bd"/>
</dbReference>
<sequence length="270" mass="29830">MNTVIEINNVFRTYQSKASFFAKPENVHVLKGVSLTVDRGQVHGLIGESGCGKSTLARLILGLDNPTGGLIKIEGRDLSTLSRKERAKTIQMILQDPNSSLNPKKTVEEILIDPQKVLALGDPQNWRKNASEILDLVGLPRRVLYASPRELSGGQKQRVAIGRALVVRPRVLVCDEPTSALDVSIQSQILNLLQRLQKELDLTCLMISHNLAVVEHMSDRVAVMRYGQIVEVGPTESVMRAPKHAYTRLLLASVLSPEPGRELPEIPLEE</sequence>
<evidence type="ECO:0000313" key="5">
    <source>
        <dbReference type="EMBL" id="OPB00950.1"/>
    </source>
</evidence>
<proteinExistence type="predicted"/>
<dbReference type="Pfam" id="PF00005">
    <property type="entry name" value="ABC_tran"/>
    <property type="match status" value="1"/>
</dbReference>
<dbReference type="SUPFAM" id="SSF52540">
    <property type="entry name" value="P-loop containing nucleoside triphosphate hydrolases"/>
    <property type="match status" value="1"/>
</dbReference>
<evidence type="ECO:0000256" key="3">
    <source>
        <dbReference type="ARBA" id="ARBA00022840"/>
    </source>
</evidence>
<evidence type="ECO:0000256" key="1">
    <source>
        <dbReference type="ARBA" id="ARBA00022448"/>
    </source>
</evidence>
<protein>
    <recommendedName>
        <fullName evidence="4">ABC transporter domain-containing protein</fullName>
    </recommendedName>
</protein>
<gene>
    <name evidence="5" type="ORF">BFW87_00665</name>
</gene>
<dbReference type="InterPro" id="IPR027417">
    <property type="entry name" value="P-loop_NTPase"/>
</dbReference>
<feature type="domain" description="ABC transporter" evidence="4">
    <location>
        <begin position="5"/>
        <end position="251"/>
    </location>
</feature>
<keyword evidence="2" id="KW-0547">Nucleotide-binding</keyword>
<name>A0A1T2ZA87_PSEFL</name>
<dbReference type="SMART" id="SM00382">
    <property type="entry name" value="AAA"/>
    <property type="match status" value="1"/>
</dbReference>
<dbReference type="GO" id="GO:0015833">
    <property type="term" value="P:peptide transport"/>
    <property type="evidence" value="ECO:0007669"/>
    <property type="project" value="InterPro"/>
</dbReference>
<dbReference type="AlphaFoldDB" id="A0A1T2ZA87"/>
<dbReference type="PANTHER" id="PTHR43776">
    <property type="entry name" value="TRANSPORT ATP-BINDING PROTEIN"/>
    <property type="match status" value="1"/>
</dbReference>
<evidence type="ECO:0000313" key="6">
    <source>
        <dbReference type="Proteomes" id="UP000190965"/>
    </source>
</evidence>
<dbReference type="InterPro" id="IPR003593">
    <property type="entry name" value="AAA+_ATPase"/>
</dbReference>
<reference evidence="5 6" key="1">
    <citation type="submission" date="2016-12" db="EMBL/GenBank/DDBJ databases">
        <title>Draft genome sequences of seven strains of Pseudomonas fluorescens that produce 4-formylaminooxyvinylglycine.</title>
        <authorList>
            <person name="Okrent R.A."/>
            <person name="Manning V.A."/>
            <person name="Trippe K.M."/>
        </authorList>
    </citation>
    <scope>NUCLEOTIDE SEQUENCE [LARGE SCALE GENOMIC DNA]</scope>
    <source>
        <strain evidence="5 6">P5A</strain>
    </source>
</reference>
<comment type="caution">
    <text evidence="5">The sequence shown here is derived from an EMBL/GenBank/DDBJ whole genome shotgun (WGS) entry which is preliminary data.</text>
</comment>
<dbReference type="InterPro" id="IPR050319">
    <property type="entry name" value="ABC_transp_ATP-bind"/>
</dbReference>
<dbReference type="InterPro" id="IPR017871">
    <property type="entry name" value="ABC_transporter-like_CS"/>
</dbReference>
<accession>A0A1T2ZA87</accession>
<dbReference type="Pfam" id="PF08352">
    <property type="entry name" value="oligo_HPY"/>
    <property type="match status" value="1"/>
</dbReference>
<dbReference type="PROSITE" id="PS50893">
    <property type="entry name" value="ABC_TRANSPORTER_2"/>
    <property type="match status" value="1"/>
</dbReference>
<keyword evidence="1" id="KW-0813">Transport</keyword>
<dbReference type="PROSITE" id="PS00211">
    <property type="entry name" value="ABC_TRANSPORTER_1"/>
    <property type="match status" value="1"/>
</dbReference>
<keyword evidence="3" id="KW-0067">ATP-binding</keyword>
<dbReference type="OrthoDB" id="9784450at2"/>
<dbReference type="Proteomes" id="UP000190965">
    <property type="component" value="Unassembled WGS sequence"/>
</dbReference>
<dbReference type="GO" id="GO:0016887">
    <property type="term" value="F:ATP hydrolysis activity"/>
    <property type="evidence" value="ECO:0007669"/>
    <property type="project" value="InterPro"/>
</dbReference>
<dbReference type="GO" id="GO:0005524">
    <property type="term" value="F:ATP binding"/>
    <property type="evidence" value="ECO:0007669"/>
    <property type="project" value="UniProtKB-KW"/>
</dbReference>
<organism evidence="5 6">
    <name type="scientific">Pseudomonas fluorescens</name>
    <dbReference type="NCBI Taxonomy" id="294"/>
    <lineage>
        <taxon>Bacteria</taxon>
        <taxon>Pseudomonadati</taxon>
        <taxon>Pseudomonadota</taxon>
        <taxon>Gammaproteobacteria</taxon>
        <taxon>Pseudomonadales</taxon>
        <taxon>Pseudomonadaceae</taxon>
        <taxon>Pseudomonas</taxon>
    </lineage>
</organism>
<dbReference type="EMBL" id="MSDF01000001">
    <property type="protein sequence ID" value="OPB00950.1"/>
    <property type="molecule type" value="Genomic_DNA"/>
</dbReference>
<dbReference type="GO" id="GO:0055085">
    <property type="term" value="P:transmembrane transport"/>
    <property type="evidence" value="ECO:0007669"/>
    <property type="project" value="UniProtKB-ARBA"/>
</dbReference>
<dbReference type="RefSeq" id="WP_078738083.1">
    <property type="nucleotide sequence ID" value="NZ_MSDF01000001.1"/>
</dbReference>
<dbReference type="InterPro" id="IPR013563">
    <property type="entry name" value="Oligopep_ABC_C"/>
</dbReference>
<dbReference type="Gene3D" id="3.40.50.300">
    <property type="entry name" value="P-loop containing nucleotide triphosphate hydrolases"/>
    <property type="match status" value="1"/>
</dbReference>
<evidence type="ECO:0000256" key="2">
    <source>
        <dbReference type="ARBA" id="ARBA00022741"/>
    </source>
</evidence>
<evidence type="ECO:0000259" key="4">
    <source>
        <dbReference type="PROSITE" id="PS50893"/>
    </source>
</evidence>